<feature type="transmembrane region" description="Helical" evidence="1">
    <location>
        <begin position="1170"/>
        <end position="1187"/>
    </location>
</feature>
<evidence type="ECO:0000313" key="2">
    <source>
        <dbReference type="EMBL" id="CDM97503.1"/>
    </source>
</evidence>
<feature type="transmembrane region" description="Helical" evidence="1">
    <location>
        <begin position="187"/>
        <end position="209"/>
    </location>
</feature>
<feature type="transmembrane region" description="Helical" evidence="1">
    <location>
        <begin position="575"/>
        <end position="592"/>
    </location>
</feature>
<keyword evidence="3" id="KW-1185">Reference proteome</keyword>
<feature type="transmembrane region" description="Helical" evidence="1">
    <location>
        <begin position="1009"/>
        <end position="1030"/>
    </location>
</feature>
<feature type="transmembrane region" description="Helical" evidence="1">
    <location>
        <begin position="734"/>
        <end position="753"/>
    </location>
</feature>
<dbReference type="EMBL" id="FO818640">
    <property type="protein sequence ID" value="CDM97503.1"/>
    <property type="molecule type" value="Genomic_DNA"/>
</dbReference>
<dbReference type="Proteomes" id="UP000032946">
    <property type="component" value="Chromosome"/>
</dbReference>
<feature type="transmembrane region" description="Helical" evidence="1">
    <location>
        <begin position="706"/>
        <end position="727"/>
    </location>
</feature>
<feature type="transmembrane region" description="Helical" evidence="1">
    <location>
        <begin position="1042"/>
        <end position="1061"/>
    </location>
</feature>
<proteinExistence type="predicted"/>
<feature type="transmembrane region" description="Helical" evidence="1">
    <location>
        <begin position="1092"/>
        <end position="1110"/>
    </location>
</feature>
<feature type="transmembrane region" description="Helical" evidence="1">
    <location>
        <begin position="1217"/>
        <end position="1237"/>
    </location>
</feature>
<reference evidence="2 3" key="1">
    <citation type="submission" date="2014-02" db="EMBL/GenBank/DDBJ databases">
        <authorList>
            <person name="Genoscope - CEA"/>
        </authorList>
    </citation>
    <scope>NUCLEOTIDE SEQUENCE [LARGE SCALE GENOMIC DNA]</scope>
    <source>
        <strain evidence="2 3">PCC 8005</strain>
    </source>
</reference>
<accession>A0A9P1P2H4</accession>
<name>A0A9P1P2H4_9CYAN</name>
<feature type="transmembrane region" description="Helical" evidence="1">
    <location>
        <begin position="932"/>
        <end position="951"/>
    </location>
</feature>
<feature type="transmembrane region" description="Helical" evidence="1">
    <location>
        <begin position="365"/>
        <end position="383"/>
    </location>
</feature>
<evidence type="ECO:0000256" key="1">
    <source>
        <dbReference type="SAM" id="Phobius"/>
    </source>
</evidence>
<gene>
    <name evidence="2" type="ORF">ARTHRO_60104</name>
</gene>
<feature type="transmembrane region" description="Helical" evidence="1">
    <location>
        <begin position="869"/>
        <end position="888"/>
    </location>
</feature>
<feature type="transmembrane region" description="Helical" evidence="1">
    <location>
        <begin position="134"/>
        <end position="150"/>
    </location>
</feature>
<keyword evidence="1" id="KW-0812">Transmembrane</keyword>
<feature type="transmembrane region" description="Helical" evidence="1">
    <location>
        <begin position="1067"/>
        <end position="1085"/>
    </location>
</feature>
<feature type="transmembrane region" description="Helical" evidence="1">
    <location>
        <begin position="325"/>
        <end position="353"/>
    </location>
</feature>
<feature type="transmembrane region" description="Helical" evidence="1">
    <location>
        <begin position="435"/>
        <end position="456"/>
    </location>
</feature>
<evidence type="ECO:0008006" key="4">
    <source>
        <dbReference type="Google" id="ProtNLM"/>
    </source>
</evidence>
<dbReference type="AlphaFoldDB" id="A0A9P1P2H4"/>
<feature type="transmembrane region" description="Helical" evidence="1">
    <location>
        <begin position="512"/>
        <end position="531"/>
    </location>
</feature>
<feature type="transmembrane region" description="Helical" evidence="1">
    <location>
        <begin position="107"/>
        <end position="128"/>
    </location>
</feature>
<feature type="transmembrane region" description="Helical" evidence="1">
    <location>
        <begin position="273"/>
        <end position="290"/>
    </location>
</feature>
<feature type="transmembrane region" description="Helical" evidence="1">
    <location>
        <begin position="788"/>
        <end position="806"/>
    </location>
</feature>
<organism evidence="2 3">
    <name type="scientific">Limnospira indica PCC 8005</name>
    <dbReference type="NCBI Taxonomy" id="376219"/>
    <lineage>
        <taxon>Bacteria</taxon>
        <taxon>Bacillati</taxon>
        <taxon>Cyanobacteriota</taxon>
        <taxon>Cyanophyceae</taxon>
        <taxon>Oscillatoriophycideae</taxon>
        <taxon>Oscillatoriales</taxon>
        <taxon>Sirenicapillariaceae</taxon>
        <taxon>Limnospira</taxon>
    </lineage>
</organism>
<feature type="transmembrane region" description="Helical" evidence="1">
    <location>
        <begin position="296"/>
        <end position="313"/>
    </location>
</feature>
<feature type="transmembrane region" description="Helical" evidence="1">
    <location>
        <begin position="826"/>
        <end position="857"/>
    </location>
</feature>
<feature type="transmembrane region" description="Helical" evidence="1">
    <location>
        <begin position="668"/>
        <end position="686"/>
    </location>
</feature>
<feature type="transmembrane region" description="Helical" evidence="1">
    <location>
        <begin position="957"/>
        <end position="974"/>
    </location>
</feature>
<feature type="transmembrane region" description="Helical" evidence="1">
    <location>
        <begin position="638"/>
        <end position="661"/>
    </location>
</feature>
<feature type="transmembrane region" description="Helical" evidence="1">
    <location>
        <begin position="986"/>
        <end position="1003"/>
    </location>
</feature>
<feature type="transmembrane region" description="Helical" evidence="1">
    <location>
        <begin position="1116"/>
        <end position="1134"/>
    </location>
</feature>
<keyword evidence="1" id="KW-1133">Transmembrane helix</keyword>
<feature type="transmembrane region" description="Helical" evidence="1">
    <location>
        <begin position="487"/>
        <end position="506"/>
    </location>
</feature>
<protein>
    <recommendedName>
        <fullName evidence="4">DUF2157 domain-containing protein</fullName>
    </recommendedName>
</protein>
<feature type="transmembrane region" description="Helical" evidence="1">
    <location>
        <begin position="404"/>
        <end position="423"/>
    </location>
</feature>
<feature type="transmembrane region" description="Helical" evidence="1">
    <location>
        <begin position="604"/>
        <end position="632"/>
    </location>
</feature>
<evidence type="ECO:0000313" key="3">
    <source>
        <dbReference type="Proteomes" id="UP000032946"/>
    </source>
</evidence>
<feature type="transmembrane region" description="Helical" evidence="1">
    <location>
        <begin position="1192"/>
        <end position="1211"/>
    </location>
</feature>
<feature type="transmembrane region" description="Helical" evidence="1">
    <location>
        <begin position="244"/>
        <end position="261"/>
    </location>
</feature>
<sequence length="1259" mass="141166">MSSPWERWIAVKVIINPDNPDLLDGLEYWLELGLISQEQVKQLCKLHLSQPLPLPPPSRVYHPPVRKAQPPIIREPQTTFTATLPPNITPVFTQLLQSFKAELSVRWLLFLGLFMVVVSSGVLAASQWERFPAFAQYGVLLAYTLAFWVGSQWTEKQNNLTLTAATLRQVTLLLIPLNFWAMDGLGLWGYPLGWITIAIATFLLSSTTIKLYSTPSVPQKLQLANLLLVSSLHWGWSWSNFPIIAIYLAVIITASISFYTRQKLNHQPLANRDIALLIYSLIIILSRGIFVAELPLNGLGLAVGICGWLIYYFSSPLINRGGYGLLLLGWLISLISYPWHGFLISALVISIWTKHLRNSWRRRDLLVIFTIGLQMVWLLGLMIPSGMRQTTIITAAEITNSQNYPWSLLSLTWFPYLILMLAVTEWLYQIPKRKLALFGEQIALLLGVFLALLGVINPLTRSLNLIASTFTLAVVTKRRNYRPPFRVYVTHITALLALVSSINWLIPTLNYTEWSIILLSLMVAEFGLYVASHHYFISRYDTPDHSWGKSGFYLGLVLAGCSYLLLSNSIEPVNLIWLITPLGLTFVGKYGSNSKQKQSAELAIVTTVVAQLLTVEIPVIRAISLGISTVIIAINSYYIRRLIVAAIAVGFGLSFLTAILWEFPIISSLDWLLINAIVFNSLWILRHNLLNREASLSQLYRQAADLWGTSLAAIQLLLLTFHSLLVFQQQRQPSLFAVIIIALTVAAIVFRTQTATLSTRSFDNGIYGTFWGIQLLVSEILAFLPHSLILLAIANTALGIIVQIGGDLWHKKHPDLSLPKSLQVIPLLYGILGTVLRFNEIAVWTGLNSLGFAFILIGVGRRHSSLKPLVYLGIVGVSVATGEMLFQQVSSQPLANQLVAFTVLTTSFVYLYRILSSTLARYLNLAAAEIKAIAHCHWLIASVLLVISSFMPGNTSALVGLGSGILLSRYAIVQGRSHPHQQPQDIWVYLGLLQAVAILYYMIDVLGWGNILFPWIGAIASLIAYYFYIFPWENWGWSQTPWRRSAIIFPIGAIAIIHSFINPPQLPSWYIATVITAIFYVFLAELSQNIRFTYISIFLLNWVILKAILASPADTYLLWLITPPALSMLYIIQVEPYLKGSQRRPLRHLIRIISISLICVISLLESQWVGIIPGLISLIAIGAGLSLKTRAFLYIGTATFVINIVNQLIILNSVYSFLKWIVVLIGGLIFIWGAANFETRRDQILSLFQNSLQELDRWE</sequence>
<keyword evidence="1" id="KW-0472">Membrane</keyword>
<feature type="transmembrane region" description="Helical" evidence="1">
    <location>
        <begin position="1146"/>
        <end position="1164"/>
    </location>
</feature>
<feature type="transmembrane region" description="Helical" evidence="1">
    <location>
        <begin position="894"/>
        <end position="912"/>
    </location>
</feature>
<dbReference type="RefSeq" id="WP_006623252.1">
    <property type="nucleotide sequence ID" value="NZ_FO818640.1"/>
</dbReference>
<feature type="transmembrane region" description="Helical" evidence="1">
    <location>
        <begin position="552"/>
        <end position="569"/>
    </location>
</feature>